<dbReference type="PANTHER" id="PTHR30035:SF3">
    <property type="entry name" value="INTERMEMBRANE PHOSPHOLIPID TRANSPORT SYSTEM LIPOPROTEIN MLAA"/>
    <property type="match status" value="1"/>
</dbReference>
<dbReference type="PROSITE" id="PS51257">
    <property type="entry name" value="PROKAR_LIPOPROTEIN"/>
    <property type="match status" value="1"/>
</dbReference>
<evidence type="ECO:0000256" key="1">
    <source>
        <dbReference type="ARBA" id="ARBA00010634"/>
    </source>
</evidence>
<protein>
    <submittedName>
        <fullName evidence="5">ABC transporter</fullName>
    </submittedName>
</protein>
<keyword evidence="2 4" id="KW-0732">Signal</keyword>
<feature type="region of interest" description="Disordered" evidence="3">
    <location>
        <begin position="239"/>
        <end position="259"/>
    </location>
</feature>
<name>A0A192A0A7_9RALS</name>
<feature type="chain" id="PRO_5043332605" evidence="4">
    <location>
        <begin position="28"/>
        <end position="271"/>
    </location>
</feature>
<feature type="compositionally biased region" description="Basic and acidic residues" evidence="3">
    <location>
        <begin position="240"/>
        <end position="250"/>
    </location>
</feature>
<dbReference type="GeneID" id="61527470"/>
<keyword evidence="6" id="KW-1185">Reference proteome</keyword>
<sequence>MKTRTSIHTLRGLALALTAGVSLLAGCATGPNANPADPIEPFNREVFRINEDLDKGVLKPIAQTYVDVVPSPARTAVSNFFSNAGDVYSAVNNLLQLKGTAALEDTMRVAINTVLGLGGLIDIASDAGLPKHKEDFGQTLGVWGVPAGPYVVWPLLGPSTVRDTAGFLVDWQLDPLTYWHNDTITYSLAAVRVVDARANLLSAGNVLDAAALDKYTFLRDAYLQRRRYLIYDGNLPEDQDNTKSSDKSSDSGDATVSPYHRFTPNWPVFRR</sequence>
<reference evidence="6" key="1">
    <citation type="submission" date="2016-06" db="EMBL/GenBank/DDBJ databases">
        <authorList>
            <person name="Xu Y."/>
            <person name="Nagy A."/>
            <person name="Yan X."/>
            <person name="Kim S.W."/>
            <person name="Haley B."/>
            <person name="Liu N.T."/>
            <person name="Nou X."/>
        </authorList>
    </citation>
    <scope>NUCLEOTIDE SEQUENCE [LARGE SCALE GENOMIC DNA]</scope>
    <source>
        <strain evidence="6">ATCC 49129</strain>
    </source>
</reference>
<dbReference type="GO" id="GO:0016020">
    <property type="term" value="C:membrane"/>
    <property type="evidence" value="ECO:0007669"/>
    <property type="project" value="InterPro"/>
</dbReference>
<dbReference type="Pfam" id="PF04333">
    <property type="entry name" value="MlaA"/>
    <property type="match status" value="1"/>
</dbReference>
<dbReference type="STRING" id="190721.ACS15_3319"/>
<dbReference type="EMBL" id="CP016022">
    <property type="protein sequence ID" value="ANJ73819.1"/>
    <property type="molecule type" value="Genomic_DNA"/>
</dbReference>
<dbReference type="RefSeq" id="WP_064805413.1">
    <property type="nucleotide sequence ID" value="NZ_CP016022.1"/>
</dbReference>
<dbReference type="GO" id="GO:0120010">
    <property type="term" value="P:intermembrane phospholipid transfer"/>
    <property type="evidence" value="ECO:0007669"/>
    <property type="project" value="TreeGrafter"/>
</dbReference>
<gene>
    <name evidence="5" type="ORF">A9Y76_15730</name>
</gene>
<organism evidence="5 6">
    <name type="scientific">Ralstonia insidiosa</name>
    <dbReference type="NCBI Taxonomy" id="190721"/>
    <lineage>
        <taxon>Bacteria</taxon>
        <taxon>Pseudomonadati</taxon>
        <taxon>Pseudomonadota</taxon>
        <taxon>Betaproteobacteria</taxon>
        <taxon>Burkholderiales</taxon>
        <taxon>Burkholderiaceae</taxon>
        <taxon>Ralstonia</taxon>
    </lineage>
</organism>
<dbReference type="PANTHER" id="PTHR30035">
    <property type="entry name" value="LIPOPROTEIN VACJ-RELATED"/>
    <property type="match status" value="1"/>
</dbReference>
<evidence type="ECO:0000313" key="5">
    <source>
        <dbReference type="EMBL" id="ANJ73819.1"/>
    </source>
</evidence>
<dbReference type="InterPro" id="IPR007428">
    <property type="entry name" value="MlaA"/>
</dbReference>
<evidence type="ECO:0000256" key="2">
    <source>
        <dbReference type="ARBA" id="ARBA00022729"/>
    </source>
</evidence>
<feature type="signal peptide" evidence="4">
    <location>
        <begin position="1"/>
        <end position="27"/>
    </location>
</feature>
<dbReference type="AlphaFoldDB" id="A0A192A0A7"/>
<comment type="similarity">
    <text evidence="1">Belongs to the MlaA family.</text>
</comment>
<evidence type="ECO:0000313" key="6">
    <source>
        <dbReference type="Proteomes" id="UP000078572"/>
    </source>
</evidence>
<dbReference type="Proteomes" id="UP000078572">
    <property type="component" value="Chromosome 1"/>
</dbReference>
<evidence type="ECO:0000256" key="3">
    <source>
        <dbReference type="SAM" id="MobiDB-lite"/>
    </source>
</evidence>
<dbReference type="OrthoDB" id="9785326at2"/>
<proteinExistence type="inferred from homology"/>
<evidence type="ECO:0000256" key="4">
    <source>
        <dbReference type="SAM" id="SignalP"/>
    </source>
</evidence>
<dbReference type="PRINTS" id="PR01805">
    <property type="entry name" value="VACJLIPOPROT"/>
</dbReference>
<accession>A0A192A0A7</accession>